<keyword evidence="1" id="KW-0805">Transcription regulation</keyword>
<evidence type="ECO:0000313" key="7">
    <source>
        <dbReference type="Proteomes" id="UP000467428"/>
    </source>
</evidence>
<dbReference type="EMBL" id="AP022593">
    <property type="protein sequence ID" value="BBY48781.1"/>
    <property type="molecule type" value="Genomic_DNA"/>
</dbReference>
<dbReference type="Pfam" id="PF00440">
    <property type="entry name" value="TetR_N"/>
    <property type="match status" value="1"/>
</dbReference>
<proteinExistence type="predicted"/>
<accession>A0A7I7RX72</accession>
<dbReference type="InterPro" id="IPR049445">
    <property type="entry name" value="TetR_SbtR-like_C"/>
</dbReference>
<dbReference type="GO" id="GO:0000976">
    <property type="term" value="F:transcription cis-regulatory region binding"/>
    <property type="evidence" value="ECO:0007669"/>
    <property type="project" value="TreeGrafter"/>
</dbReference>
<dbReference type="PROSITE" id="PS50977">
    <property type="entry name" value="HTH_TETR_2"/>
    <property type="match status" value="1"/>
</dbReference>
<geneLocation type="plasmid" evidence="7">
    <name>pjcm18538 dna</name>
</geneLocation>
<reference evidence="6 7" key="1">
    <citation type="journal article" date="2019" name="Emerg. Microbes Infect.">
        <title>Comprehensive subspecies identification of 175 nontuberculous mycobacteria species based on 7547 genomic profiles.</title>
        <authorList>
            <person name="Matsumoto Y."/>
            <person name="Kinjo T."/>
            <person name="Motooka D."/>
            <person name="Nabeya D."/>
            <person name="Jung N."/>
            <person name="Uechi K."/>
            <person name="Horii T."/>
            <person name="Iida T."/>
            <person name="Fujita J."/>
            <person name="Nakamura S."/>
        </authorList>
    </citation>
    <scope>NUCLEOTIDE SEQUENCE [LARGE SCALE GENOMIC DNA]</scope>
    <source>
        <strain evidence="6 7">JCM 18538</strain>
    </source>
</reference>
<dbReference type="KEGG" id="marz:MARA_22490"/>
<evidence type="ECO:0000256" key="3">
    <source>
        <dbReference type="ARBA" id="ARBA00023163"/>
    </source>
</evidence>
<dbReference type="AlphaFoldDB" id="A0A7I7RX72"/>
<keyword evidence="7" id="KW-1185">Reference proteome</keyword>
<dbReference type="SUPFAM" id="SSF46689">
    <property type="entry name" value="Homeodomain-like"/>
    <property type="match status" value="1"/>
</dbReference>
<organism evidence="6 7">
    <name type="scientific">Mycolicibacterium arabiense</name>
    <dbReference type="NCBI Taxonomy" id="1286181"/>
    <lineage>
        <taxon>Bacteria</taxon>
        <taxon>Bacillati</taxon>
        <taxon>Actinomycetota</taxon>
        <taxon>Actinomycetes</taxon>
        <taxon>Mycobacteriales</taxon>
        <taxon>Mycobacteriaceae</taxon>
        <taxon>Mycolicibacterium</taxon>
    </lineage>
</organism>
<evidence type="ECO:0000313" key="6">
    <source>
        <dbReference type="EMBL" id="BBY48781.1"/>
    </source>
</evidence>
<dbReference type="PANTHER" id="PTHR30055:SF234">
    <property type="entry name" value="HTH-TYPE TRANSCRIPTIONAL REGULATOR BETI"/>
    <property type="match status" value="1"/>
</dbReference>
<evidence type="ECO:0000256" key="4">
    <source>
        <dbReference type="PROSITE-ProRule" id="PRU00335"/>
    </source>
</evidence>
<dbReference type="Gene3D" id="1.10.357.10">
    <property type="entry name" value="Tetracycline Repressor, domain 2"/>
    <property type="match status" value="1"/>
</dbReference>
<feature type="DNA-binding region" description="H-T-H motif" evidence="4">
    <location>
        <begin position="9"/>
        <end position="28"/>
    </location>
</feature>
<dbReference type="PANTHER" id="PTHR30055">
    <property type="entry name" value="HTH-TYPE TRANSCRIPTIONAL REGULATOR RUTR"/>
    <property type="match status" value="1"/>
</dbReference>
<dbReference type="Proteomes" id="UP000467428">
    <property type="component" value="Chromosome"/>
</dbReference>
<keyword evidence="2 4" id="KW-0238">DNA-binding</keyword>
<evidence type="ECO:0000256" key="1">
    <source>
        <dbReference type="ARBA" id="ARBA00023015"/>
    </source>
</evidence>
<dbReference type="Pfam" id="PF21597">
    <property type="entry name" value="TetR_C_43"/>
    <property type="match status" value="1"/>
</dbReference>
<gene>
    <name evidence="6" type="ORF">MARA_22490</name>
</gene>
<protein>
    <submittedName>
        <fullName evidence="6">TetR family transcriptional regulator</fullName>
    </submittedName>
</protein>
<name>A0A7I7RX72_9MYCO</name>
<dbReference type="InterPro" id="IPR050109">
    <property type="entry name" value="HTH-type_TetR-like_transc_reg"/>
</dbReference>
<evidence type="ECO:0000259" key="5">
    <source>
        <dbReference type="PROSITE" id="PS50977"/>
    </source>
</evidence>
<dbReference type="GO" id="GO:0003700">
    <property type="term" value="F:DNA-binding transcription factor activity"/>
    <property type="evidence" value="ECO:0007669"/>
    <property type="project" value="TreeGrafter"/>
</dbReference>
<feature type="domain" description="HTH tetR-type" evidence="5">
    <location>
        <begin position="1"/>
        <end position="46"/>
    </location>
</feature>
<evidence type="ECO:0000256" key="2">
    <source>
        <dbReference type="ARBA" id="ARBA00023125"/>
    </source>
</evidence>
<dbReference type="InterPro" id="IPR009057">
    <property type="entry name" value="Homeodomain-like_sf"/>
</dbReference>
<sequence>MFAEGSDHTPARIAHEAGVGVGTLYRHFPTQESLVVAAHRRQLALVCDLATDLASQHPGNVATRLWLEQFLNHAKANSNMCSALNAVIASGANPYGDAHELLEDAVSVLLEMGAKDATLRADVSADVALLLVGGVTHAAQHSSDQQLQRLVDLFMDALAV</sequence>
<keyword evidence="3" id="KW-0804">Transcription</keyword>
<dbReference type="InterPro" id="IPR001647">
    <property type="entry name" value="HTH_TetR"/>
</dbReference>